<dbReference type="SUPFAM" id="SSF53474">
    <property type="entry name" value="alpha/beta-Hydrolases"/>
    <property type="match status" value="1"/>
</dbReference>
<proteinExistence type="predicted"/>
<evidence type="ECO:0000313" key="2">
    <source>
        <dbReference type="EMBL" id="AKJ87219.1"/>
    </source>
</evidence>
<feature type="domain" description="AB hydrolase-1" evidence="1">
    <location>
        <begin position="72"/>
        <end position="331"/>
    </location>
</feature>
<name>A0A0G3FEG9_9ZZZZ</name>
<dbReference type="SMR" id="A0A0G3FEG9"/>
<dbReference type="ESTHER" id="9zzzz-a0a0g3feg9">
    <property type="family name" value="6_AlphaBeta_hydrolase"/>
</dbReference>
<dbReference type="AlphaFoldDB" id="A0A0G3FEG9"/>
<sequence>MQTAAISILFITACIIFTFMSGCVDEKRDQEPNLEESSDKINISAEEKNSSFILTRDGIPLRYAKHGQGPPVFFVLGYGMTIDEWPHQMISNLAQNHTVIVYNHRGVSGVHNPKVPFSISQGAMDLHEVITQLAGGNERCGSADNGSNPDEPVTLDKGNCYSLPVDIVGYSMGGMIALEYAKTYPDSINHLVLISTDCGGAEKVPAEPWVIEEMGRTLNSPKEYLERAGRILLTDEFRASHPDPYTWFVDYGEVADPAAVQEQYESFVSWKGVYPDLPSIHSRTLVITGDQDLVIPPENAVIIADAIPNATLIIREGQGHGMIFVEPEEIAGIIEEFLEGRVLN</sequence>
<dbReference type="PANTHER" id="PTHR43798">
    <property type="entry name" value="MONOACYLGLYCEROL LIPASE"/>
    <property type="match status" value="1"/>
</dbReference>
<dbReference type="InterPro" id="IPR000073">
    <property type="entry name" value="AB_hydrolase_1"/>
</dbReference>
<protein>
    <recommendedName>
        <fullName evidence="1">AB hydrolase-1 domain-containing protein</fullName>
    </recommendedName>
</protein>
<organism evidence="2">
    <name type="scientific">uncultured organism</name>
    <dbReference type="NCBI Taxonomy" id="155900"/>
    <lineage>
        <taxon>unclassified sequences</taxon>
        <taxon>environmental samples</taxon>
    </lineage>
</organism>
<dbReference type="InterPro" id="IPR050266">
    <property type="entry name" value="AB_hydrolase_sf"/>
</dbReference>
<dbReference type="PRINTS" id="PR00111">
    <property type="entry name" value="ABHYDROLASE"/>
</dbReference>
<dbReference type="EMBL" id="KP347724">
    <property type="protein sequence ID" value="AKJ87219.1"/>
    <property type="molecule type" value="Genomic_DNA"/>
</dbReference>
<dbReference type="Pfam" id="PF12697">
    <property type="entry name" value="Abhydrolase_6"/>
    <property type="match status" value="1"/>
</dbReference>
<accession>A0A0G3FEG9</accession>
<evidence type="ECO:0000259" key="1">
    <source>
        <dbReference type="Pfam" id="PF12697"/>
    </source>
</evidence>
<dbReference type="Gene3D" id="3.40.50.1820">
    <property type="entry name" value="alpha/beta hydrolase"/>
    <property type="match status" value="1"/>
</dbReference>
<reference evidence="2" key="1">
    <citation type="submission" date="2014-12" db="EMBL/GenBank/DDBJ databases">
        <title>Investigation of esterase diversity in environmental metagenomes.</title>
        <authorList>
            <person name="Popovic A."/>
            <person name="Tchigvintsev A."/>
            <person name="Nocek B."/>
            <person name="Hajighasemi M."/>
            <person name="Brown G."/>
            <person name="Xu X."/>
            <person name="Li H."/>
            <person name="Glinos J."/>
            <person name="Yim V."/>
            <person name="Pelletier E."/>
            <person name="Chernikova T.N."/>
            <person name="Golyshina O.V."/>
            <person name="Tran H."/>
            <person name="Le Paslier D."/>
            <person name="Yakimov M.M."/>
            <person name="Savchenko A."/>
            <person name="Golyshin P.N."/>
            <person name="Yakunin A.F."/>
        </authorList>
    </citation>
    <scope>NUCLEOTIDE SEQUENCE</scope>
</reference>
<dbReference type="InterPro" id="IPR029058">
    <property type="entry name" value="AB_hydrolase_fold"/>
</dbReference>